<gene>
    <name evidence="2" type="ORF">A5679_17375</name>
</gene>
<name>A0A1A2VQJ3_MYCSC</name>
<reference evidence="2 3" key="1">
    <citation type="submission" date="2016-06" db="EMBL/GenBank/DDBJ databases">
        <authorList>
            <person name="Kjaerup R.B."/>
            <person name="Dalgaard T.S."/>
            <person name="Juul-Madsen H.R."/>
        </authorList>
    </citation>
    <scope>NUCLEOTIDE SEQUENCE [LARGE SCALE GENOMIC DNA]</scope>
    <source>
        <strain evidence="2 3">E2838</strain>
    </source>
</reference>
<dbReference type="AlphaFoldDB" id="A0A1A2VQJ3"/>
<dbReference type="EMBL" id="LZJY01000211">
    <property type="protein sequence ID" value="OBI02922.1"/>
    <property type="molecule type" value="Genomic_DNA"/>
</dbReference>
<organism evidence="2 3">
    <name type="scientific">Mycobacterium scrofulaceum</name>
    <dbReference type="NCBI Taxonomy" id="1783"/>
    <lineage>
        <taxon>Bacteria</taxon>
        <taxon>Bacillati</taxon>
        <taxon>Actinomycetota</taxon>
        <taxon>Actinomycetes</taxon>
        <taxon>Mycobacteriales</taxon>
        <taxon>Mycobacteriaceae</taxon>
        <taxon>Mycobacterium</taxon>
    </lineage>
</organism>
<evidence type="ECO:0000256" key="1">
    <source>
        <dbReference type="SAM" id="MobiDB-lite"/>
    </source>
</evidence>
<evidence type="ECO:0000313" key="3">
    <source>
        <dbReference type="Proteomes" id="UP000092207"/>
    </source>
</evidence>
<dbReference type="Proteomes" id="UP000092207">
    <property type="component" value="Unassembled WGS sequence"/>
</dbReference>
<accession>A0A1A2VQJ3</accession>
<comment type="caution">
    <text evidence="2">The sequence shown here is derived from an EMBL/GenBank/DDBJ whole genome shotgun (WGS) entry which is preliminary data.</text>
</comment>
<proteinExistence type="predicted"/>
<protein>
    <submittedName>
        <fullName evidence="2">Uncharacterized protein</fullName>
    </submittedName>
</protein>
<evidence type="ECO:0000313" key="2">
    <source>
        <dbReference type="EMBL" id="OBI02922.1"/>
    </source>
</evidence>
<feature type="region of interest" description="Disordered" evidence="1">
    <location>
        <begin position="1"/>
        <end position="35"/>
    </location>
</feature>
<sequence length="84" mass="9310">MATRQTGGAPWPEGADHYRKHSNHNPTRPRPYAAGWRDGFKAGALDALRQAGRWLPPDVHTWAILEDLAIAYSLACSKQSASRE</sequence>